<dbReference type="PANTHER" id="PTHR22550:SF14">
    <property type="entry name" value="VWFA DOMAIN-CONTAINING PROTEIN"/>
    <property type="match status" value="1"/>
</dbReference>
<dbReference type="Gene3D" id="3.40.50.410">
    <property type="entry name" value="von Willebrand factor, type A domain"/>
    <property type="match status" value="1"/>
</dbReference>
<dbReference type="InterPro" id="IPR050768">
    <property type="entry name" value="UPF0353/GerABKA_families"/>
</dbReference>
<protein>
    <submittedName>
        <fullName evidence="3">Ca-activated chloride channel family protein</fullName>
    </submittedName>
</protein>
<feature type="domain" description="VWFA" evidence="2">
    <location>
        <begin position="97"/>
        <end position="201"/>
    </location>
</feature>
<evidence type="ECO:0000313" key="3">
    <source>
        <dbReference type="EMBL" id="SHO51211.1"/>
    </source>
</evidence>
<feature type="transmembrane region" description="Helical" evidence="1">
    <location>
        <begin position="15"/>
        <end position="33"/>
    </location>
</feature>
<keyword evidence="1" id="KW-0812">Transmembrane</keyword>
<dbReference type="InterPro" id="IPR036465">
    <property type="entry name" value="vWFA_dom_sf"/>
</dbReference>
<dbReference type="PANTHER" id="PTHR22550">
    <property type="entry name" value="SPORE GERMINATION PROTEIN"/>
    <property type="match status" value="1"/>
</dbReference>
<keyword evidence="4" id="KW-1185">Reference proteome</keyword>
<dbReference type="Pfam" id="PF13519">
    <property type="entry name" value="VWA_2"/>
    <property type="match status" value="1"/>
</dbReference>
<dbReference type="STRING" id="1121416.SAMN02745220_03904"/>
<keyword evidence="1" id="KW-0472">Membrane</keyword>
<evidence type="ECO:0000259" key="2">
    <source>
        <dbReference type="Pfam" id="PF13519"/>
    </source>
</evidence>
<dbReference type="OrthoDB" id="9807628at2"/>
<dbReference type="SUPFAM" id="SSF53300">
    <property type="entry name" value="vWA-like"/>
    <property type="match status" value="1"/>
</dbReference>
<dbReference type="Proteomes" id="UP000184603">
    <property type="component" value="Unassembled WGS sequence"/>
</dbReference>
<keyword evidence="1" id="KW-1133">Transmembrane helix</keyword>
<feature type="transmembrane region" description="Helical" evidence="1">
    <location>
        <begin position="63"/>
        <end position="82"/>
    </location>
</feature>
<name>A0A1M7YF52_9BACT</name>
<dbReference type="InterPro" id="IPR002035">
    <property type="entry name" value="VWF_A"/>
</dbReference>
<evidence type="ECO:0000256" key="1">
    <source>
        <dbReference type="SAM" id="Phobius"/>
    </source>
</evidence>
<proteinExistence type="predicted"/>
<organism evidence="3 4">
    <name type="scientific">Desulfopila aestuarii DSM 18488</name>
    <dbReference type="NCBI Taxonomy" id="1121416"/>
    <lineage>
        <taxon>Bacteria</taxon>
        <taxon>Pseudomonadati</taxon>
        <taxon>Thermodesulfobacteriota</taxon>
        <taxon>Desulfobulbia</taxon>
        <taxon>Desulfobulbales</taxon>
        <taxon>Desulfocapsaceae</taxon>
        <taxon>Desulfopila</taxon>
    </lineage>
</organism>
<accession>A0A1M7YF52</accession>
<dbReference type="EMBL" id="FRFE01000023">
    <property type="protein sequence ID" value="SHO51211.1"/>
    <property type="molecule type" value="Genomic_DNA"/>
</dbReference>
<evidence type="ECO:0000313" key="4">
    <source>
        <dbReference type="Proteomes" id="UP000184603"/>
    </source>
</evidence>
<gene>
    <name evidence="3" type="ORF">SAMN02745220_03904</name>
</gene>
<reference evidence="3 4" key="1">
    <citation type="submission" date="2016-12" db="EMBL/GenBank/DDBJ databases">
        <authorList>
            <person name="Song W.-J."/>
            <person name="Kurnit D.M."/>
        </authorList>
    </citation>
    <scope>NUCLEOTIDE SEQUENCE [LARGE SCALE GENOMIC DNA]</scope>
    <source>
        <strain evidence="3 4">DSM 18488</strain>
    </source>
</reference>
<dbReference type="RefSeq" id="WP_073615335.1">
    <property type="nucleotide sequence ID" value="NZ_FRFE01000023.1"/>
</dbReference>
<sequence length="306" mass="34038">MSSALANFHFIRPEWLLLLPLVAGVWWMWQRYVDPLRGWREQISPELLRFMISGPRSEYRKPAIWLLACWVFIVVAITGPTWRLEESPFAEDASPLMILLKADSSMEQSDLEPSRLEHARLKIADLAKARKGQPLGLIAYAGSAHLVLPPTRDTEVVADMAAEISPAVMPAPGDRLDLAIDEAVRILQQGQQGGSILVITDTVDTDRQLLKNVDTGSIPIQFLTITATPEKQSSVARAADILDGDLQQLTADGSDITSILRRAASRSLSARDAMDDLWQEMGYWFVPVIGLMVLLGFRRQKIGEEV</sequence>
<dbReference type="AlphaFoldDB" id="A0A1M7YF52"/>